<dbReference type="SUPFAM" id="SSF81330">
    <property type="entry name" value="Gated mechanosensitive channel"/>
    <property type="match status" value="1"/>
</dbReference>
<dbReference type="InterPro" id="IPR037673">
    <property type="entry name" value="MSC/AndL"/>
</dbReference>
<evidence type="ECO:0000256" key="8">
    <source>
        <dbReference type="ARBA" id="ARBA00023303"/>
    </source>
</evidence>
<dbReference type="Gene3D" id="1.10.1200.120">
    <property type="entry name" value="Large-conductance mechanosensitive channel, MscL, domain 1"/>
    <property type="match status" value="1"/>
</dbReference>
<comment type="function">
    <text evidence="9">Channel that opens in response to stretch forces in the membrane lipid bilayer. May participate in the regulation of osmotic pressure changes within the cell.</text>
</comment>
<dbReference type="HAMAP" id="MF_00115">
    <property type="entry name" value="MscL"/>
    <property type="match status" value="1"/>
</dbReference>
<feature type="transmembrane region" description="Helical" evidence="9">
    <location>
        <begin position="84"/>
        <end position="107"/>
    </location>
</feature>
<comment type="similarity">
    <text evidence="9">Belongs to the MscL family.</text>
</comment>
<comment type="caution">
    <text evidence="10">The sequence shown here is derived from an EMBL/GenBank/DDBJ whole genome shotgun (WGS) entry which is preliminary data.</text>
</comment>
<keyword evidence="4 9" id="KW-0812">Transmembrane</keyword>
<comment type="subunit">
    <text evidence="9">Homopentamer.</text>
</comment>
<dbReference type="Proteomes" id="UP001431693">
    <property type="component" value="Unassembled WGS sequence"/>
</dbReference>
<evidence type="ECO:0000256" key="9">
    <source>
        <dbReference type="HAMAP-Rule" id="MF_00115"/>
    </source>
</evidence>
<evidence type="ECO:0000256" key="1">
    <source>
        <dbReference type="ARBA" id="ARBA00004141"/>
    </source>
</evidence>
<dbReference type="RefSeq" id="WP_283713436.1">
    <property type="nucleotide sequence ID" value="NZ_JASJEW010000004.1"/>
</dbReference>
<reference evidence="10" key="1">
    <citation type="submission" date="2023-05" db="EMBL/GenBank/DDBJ databases">
        <title>[olsenella] sp. nov., isolated from a pig farm feces dump.</title>
        <authorList>
            <person name="Chang Y.-H."/>
        </authorList>
    </citation>
    <scope>NUCLEOTIDE SEQUENCE</scope>
    <source>
        <strain evidence="10">YH-ols2217</strain>
    </source>
</reference>
<keyword evidence="2 9" id="KW-0813">Transport</keyword>
<keyword evidence="8 9" id="KW-0407">Ion channel</keyword>
<dbReference type="Pfam" id="PF01741">
    <property type="entry name" value="MscL"/>
    <property type="match status" value="1"/>
</dbReference>
<organism evidence="10 11">
    <name type="scientific">Kribbibacterium absianum</name>
    <dbReference type="NCBI Taxonomy" id="3044210"/>
    <lineage>
        <taxon>Bacteria</taxon>
        <taxon>Bacillati</taxon>
        <taxon>Actinomycetota</taxon>
        <taxon>Coriobacteriia</taxon>
        <taxon>Coriobacteriales</taxon>
        <taxon>Kribbibacteriaceae</taxon>
        <taxon>Kribbibacterium</taxon>
    </lineage>
</organism>
<evidence type="ECO:0000256" key="2">
    <source>
        <dbReference type="ARBA" id="ARBA00022448"/>
    </source>
</evidence>
<evidence type="ECO:0000313" key="10">
    <source>
        <dbReference type="EMBL" id="MDJ1130327.1"/>
    </source>
</evidence>
<feature type="transmembrane region" description="Helical" evidence="9">
    <location>
        <begin position="31"/>
        <end position="64"/>
    </location>
</feature>
<evidence type="ECO:0000256" key="3">
    <source>
        <dbReference type="ARBA" id="ARBA00022475"/>
    </source>
</evidence>
<protein>
    <recommendedName>
        <fullName evidence="9">Large-conductance mechanosensitive channel</fullName>
    </recommendedName>
</protein>
<evidence type="ECO:0000256" key="6">
    <source>
        <dbReference type="ARBA" id="ARBA00023065"/>
    </source>
</evidence>
<dbReference type="NCBIfam" id="TIGR00220">
    <property type="entry name" value="mscL"/>
    <property type="match status" value="1"/>
</dbReference>
<evidence type="ECO:0000313" key="11">
    <source>
        <dbReference type="Proteomes" id="UP001431693"/>
    </source>
</evidence>
<evidence type="ECO:0000256" key="5">
    <source>
        <dbReference type="ARBA" id="ARBA00022989"/>
    </source>
</evidence>
<keyword evidence="6 9" id="KW-0406">Ion transport</keyword>
<accession>A0ABT6ZMP3</accession>
<dbReference type="PANTHER" id="PTHR30266">
    <property type="entry name" value="MECHANOSENSITIVE CHANNEL MSCL"/>
    <property type="match status" value="1"/>
</dbReference>
<name>A0ABT6ZMP3_9ACTN</name>
<keyword evidence="7 9" id="KW-0472">Membrane</keyword>
<dbReference type="EMBL" id="JASJEX010000005">
    <property type="protein sequence ID" value="MDJ1130327.1"/>
    <property type="molecule type" value="Genomic_DNA"/>
</dbReference>
<dbReference type="InterPro" id="IPR001185">
    <property type="entry name" value="MS_channel"/>
</dbReference>
<gene>
    <name evidence="9 10" type="primary">mscL</name>
    <name evidence="10" type="ORF">QJ043_09590</name>
</gene>
<sequence>MTIDKEQAKEKGKGLWAEFKEFISQGSVMDLAVGMIIGAAFTAIVSSLVNDIVMPVVGVIIGGLDFADIKTSFVSPTTGQTVNIMWGSFITAVINFLLIALVIFLMVKAVNTAHDKIAKKGDEEEAQEVEEVSDEVKLLTEIRDALVNKDEK</sequence>
<keyword evidence="3 9" id="KW-1003">Cell membrane</keyword>
<dbReference type="PRINTS" id="PR01264">
    <property type="entry name" value="MECHCHANNEL"/>
</dbReference>
<dbReference type="PANTHER" id="PTHR30266:SF2">
    <property type="entry name" value="LARGE-CONDUCTANCE MECHANOSENSITIVE CHANNEL"/>
    <property type="match status" value="1"/>
</dbReference>
<evidence type="ECO:0000256" key="4">
    <source>
        <dbReference type="ARBA" id="ARBA00022692"/>
    </source>
</evidence>
<proteinExistence type="inferred from homology"/>
<keyword evidence="11" id="KW-1185">Reference proteome</keyword>
<evidence type="ECO:0000256" key="7">
    <source>
        <dbReference type="ARBA" id="ARBA00023136"/>
    </source>
</evidence>
<keyword evidence="5 9" id="KW-1133">Transmembrane helix</keyword>
<comment type="subcellular location">
    <subcellularLocation>
        <location evidence="9">Cell membrane</location>
        <topology evidence="9">Multi-pass membrane protein</topology>
    </subcellularLocation>
    <subcellularLocation>
        <location evidence="1">Membrane</location>
        <topology evidence="1">Multi-pass membrane protein</topology>
    </subcellularLocation>
</comment>
<dbReference type="InterPro" id="IPR036019">
    <property type="entry name" value="MscL_channel"/>
</dbReference>